<feature type="domain" description="3-hydroxyacyl-CoA dehydrogenase C-terminal" evidence="3">
    <location>
        <begin position="196"/>
        <end position="242"/>
    </location>
</feature>
<proteinExistence type="inferred from homology"/>
<dbReference type="AlphaFoldDB" id="A0A6J7MIM7"/>
<dbReference type="Pfam" id="PF00725">
    <property type="entry name" value="3HCDH"/>
    <property type="match status" value="1"/>
</dbReference>
<sequence length="250" mass="26733">MTLLSRDLTIGVVGAGVMGSGIAQVLAVAGYKTVCCDINEQALTQGREHVTTGRYGLDRAVEREKLTSEEAASALSRLQFTTDLDLVAASDLVIEAVPENIDLKINIFRDLDRRAPQATILASNTSGLSINKIAAATSRPELVVGWHWASPAPVMALAEIIRTPITSESTIATVSEVAQACGKNPVVVNDFPEVWGFVANRIYFAMIAEANQVVADGVATKDQVDQIMVDCFRWPAGPFGMVRGATKGWS</sequence>
<keyword evidence="2" id="KW-0560">Oxidoreductase</keyword>
<evidence type="ECO:0000313" key="6">
    <source>
        <dbReference type="EMBL" id="CAB4900377.1"/>
    </source>
</evidence>
<dbReference type="InterPro" id="IPR013328">
    <property type="entry name" value="6PGD_dom2"/>
</dbReference>
<feature type="domain" description="3-hydroxyacyl-CoA dehydrogenase NAD binding" evidence="4">
    <location>
        <begin position="9"/>
        <end position="190"/>
    </location>
</feature>
<dbReference type="InterPro" id="IPR036291">
    <property type="entry name" value="NAD(P)-bd_dom_sf"/>
</dbReference>
<evidence type="ECO:0000256" key="2">
    <source>
        <dbReference type="ARBA" id="ARBA00023002"/>
    </source>
</evidence>
<dbReference type="InterPro" id="IPR022694">
    <property type="entry name" value="3-OHacyl-CoA_DH"/>
</dbReference>
<dbReference type="Pfam" id="PF02737">
    <property type="entry name" value="3HCDH_N"/>
    <property type="match status" value="1"/>
</dbReference>
<reference evidence="7" key="1">
    <citation type="submission" date="2020-05" db="EMBL/GenBank/DDBJ databases">
        <authorList>
            <person name="Chiriac C."/>
            <person name="Salcher M."/>
            <person name="Ghai R."/>
            <person name="Kavagutti S V."/>
        </authorList>
    </citation>
    <scope>NUCLEOTIDE SEQUENCE</scope>
</reference>
<name>A0A6J7MIM7_9ZZZZ</name>
<dbReference type="FunFam" id="3.40.50.720:FF:000009">
    <property type="entry name" value="Fatty oxidation complex, alpha subunit"/>
    <property type="match status" value="1"/>
</dbReference>
<dbReference type="EMBL" id="CAFBPQ010000021">
    <property type="protein sequence ID" value="CAB5023703.1"/>
    <property type="molecule type" value="Genomic_DNA"/>
</dbReference>
<dbReference type="PROSITE" id="PS00067">
    <property type="entry name" value="3HCDH"/>
    <property type="match status" value="1"/>
</dbReference>
<evidence type="ECO:0000259" key="4">
    <source>
        <dbReference type="Pfam" id="PF02737"/>
    </source>
</evidence>
<evidence type="ECO:0000259" key="3">
    <source>
        <dbReference type="Pfam" id="PF00725"/>
    </source>
</evidence>
<dbReference type="InterPro" id="IPR006108">
    <property type="entry name" value="3HC_DH_C"/>
</dbReference>
<dbReference type="Gene3D" id="1.10.1040.10">
    <property type="entry name" value="N-(1-d-carboxylethyl)-l-norvaline Dehydrogenase, domain 2"/>
    <property type="match status" value="1"/>
</dbReference>
<dbReference type="GO" id="GO:0006631">
    <property type="term" value="P:fatty acid metabolic process"/>
    <property type="evidence" value="ECO:0007669"/>
    <property type="project" value="InterPro"/>
</dbReference>
<evidence type="ECO:0000256" key="1">
    <source>
        <dbReference type="ARBA" id="ARBA00009463"/>
    </source>
</evidence>
<dbReference type="PANTHER" id="PTHR48075:SF5">
    <property type="entry name" value="3-HYDROXYBUTYRYL-COA DEHYDROGENASE"/>
    <property type="match status" value="1"/>
</dbReference>
<dbReference type="SUPFAM" id="SSF51735">
    <property type="entry name" value="NAD(P)-binding Rossmann-fold domains"/>
    <property type="match status" value="1"/>
</dbReference>
<dbReference type="GO" id="GO:0070403">
    <property type="term" value="F:NAD+ binding"/>
    <property type="evidence" value="ECO:0007669"/>
    <property type="project" value="InterPro"/>
</dbReference>
<accession>A0A6J7MIM7</accession>
<dbReference type="EMBL" id="CAEZYK010000005">
    <property type="protein sequence ID" value="CAB4714342.1"/>
    <property type="molecule type" value="Genomic_DNA"/>
</dbReference>
<dbReference type="InterPro" id="IPR008927">
    <property type="entry name" value="6-PGluconate_DH-like_C_sf"/>
</dbReference>
<dbReference type="InterPro" id="IPR006180">
    <property type="entry name" value="3-OHacyl-CoA_DH_CS"/>
</dbReference>
<dbReference type="GO" id="GO:0016616">
    <property type="term" value="F:oxidoreductase activity, acting on the CH-OH group of donors, NAD or NADP as acceptor"/>
    <property type="evidence" value="ECO:0007669"/>
    <property type="project" value="InterPro"/>
</dbReference>
<dbReference type="PANTHER" id="PTHR48075">
    <property type="entry name" value="3-HYDROXYACYL-COA DEHYDROGENASE FAMILY PROTEIN"/>
    <property type="match status" value="1"/>
</dbReference>
<dbReference type="SUPFAM" id="SSF48179">
    <property type="entry name" value="6-phosphogluconate dehydrogenase C-terminal domain-like"/>
    <property type="match status" value="1"/>
</dbReference>
<evidence type="ECO:0000313" key="8">
    <source>
        <dbReference type="EMBL" id="CAB5023703.1"/>
    </source>
</evidence>
<gene>
    <name evidence="5" type="ORF">UFOPK2683_00185</name>
    <name evidence="6" type="ORF">UFOPK3605_00450</name>
    <name evidence="7" type="ORF">UFOPK3897_01087</name>
    <name evidence="8" type="ORF">UFOPK4121_00819</name>
</gene>
<dbReference type="PIRSF" id="PIRSF000105">
    <property type="entry name" value="HCDH"/>
    <property type="match status" value="1"/>
</dbReference>
<organism evidence="7">
    <name type="scientific">freshwater metagenome</name>
    <dbReference type="NCBI Taxonomy" id="449393"/>
    <lineage>
        <taxon>unclassified sequences</taxon>
        <taxon>metagenomes</taxon>
        <taxon>ecological metagenomes</taxon>
    </lineage>
</organism>
<protein>
    <submittedName>
        <fullName evidence="7">Unannotated protein</fullName>
    </submittedName>
</protein>
<evidence type="ECO:0000313" key="5">
    <source>
        <dbReference type="EMBL" id="CAB4714342.1"/>
    </source>
</evidence>
<dbReference type="InterPro" id="IPR006176">
    <property type="entry name" value="3-OHacyl-CoA_DH_NAD-bd"/>
</dbReference>
<comment type="similarity">
    <text evidence="1">Belongs to the 3-hydroxyacyl-CoA dehydrogenase family.</text>
</comment>
<dbReference type="Gene3D" id="3.40.50.720">
    <property type="entry name" value="NAD(P)-binding Rossmann-like Domain"/>
    <property type="match status" value="1"/>
</dbReference>
<dbReference type="EMBL" id="CAFBOF010000024">
    <property type="protein sequence ID" value="CAB4980577.1"/>
    <property type="molecule type" value="Genomic_DNA"/>
</dbReference>
<evidence type="ECO:0000313" key="7">
    <source>
        <dbReference type="EMBL" id="CAB4980577.1"/>
    </source>
</evidence>
<dbReference type="EMBL" id="CAFBMM010000012">
    <property type="protein sequence ID" value="CAB4900377.1"/>
    <property type="molecule type" value="Genomic_DNA"/>
</dbReference>